<dbReference type="GO" id="GO:0003682">
    <property type="term" value="F:chromatin binding"/>
    <property type="evidence" value="ECO:0007669"/>
    <property type="project" value="TreeGrafter"/>
</dbReference>
<sequence>MADNSLSADSMQQQKKLTFQPVKQQANNYTELRYSRCVQMKLQKVIPVKKVASHVTLAIGEPVCKDPPYKVEESGYAGFILPIEVYFKNK</sequence>
<organism evidence="4 5">
    <name type="scientific">Ophiophagus hannah</name>
    <name type="common">King cobra</name>
    <name type="synonym">Naja hannah</name>
    <dbReference type="NCBI Taxonomy" id="8665"/>
    <lineage>
        <taxon>Eukaryota</taxon>
        <taxon>Metazoa</taxon>
        <taxon>Chordata</taxon>
        <taxon>Craniata</taxon>
        <taxon>Vertebrata</taxon>
        <taxon>Euteleostomi</taxon>
        <taxon>Lepidosauria</taxon>
        <taxon>Squamata</taxon>
        <taxon>Bifurcata</taxon>
        <taxon>Unidentata</taxon>
        <taxon>Episquamata</taxon>
        <taxon>Toxicofera</taxon>
        <taxon>Serpentes</taxon>
        <taxon>Colubroidea</taxon>
        <taxon>Elapidae</taxon>
        <taxon>Elapinae</taxon>
        <taxon>Ophiophagus</taxon>
    </lineage>
</organism>
<evidence type="ECO:0000313" key="5">
    <source>
        <dbReference type="Proteomes" id="UP000018936"/>
    </source>
</evidence>
<keyword evidence="5" id="KW-1185">Reference proteome</keyword>
<dbReference type="InterPro" id="IPR052790">
    <property type="entry name" value="YEATS_domain"/>
</dbReference>
<name>V8P0D5_OPHHA</name>
<dbReference type="PROSITE" id="PS51037">
    <property type="entry name" value="YEATS"/>
    <property type="match status" value="1"/>
</dbReference>
<evidence type="ECO:0000259" key="3">
    <source>
        <dbReference type="PROSITE" id="PS51037"/>
    </source>
</evidence>
<evidence type="ECO:0000256" key="2">
    <source>
        <dbReference type="PROSITE-ProRule" id="PRU00376"/>
    </source>
</evidence>
<dbReference type="OrthoDB" id="10053467at2759"/>
<accession>V8P0D5</accession>
<dbReference type="EMBL" id="AZIM01001228">
    <property type="protein sequence ID" value="ETE67646.1"/>
    <property type="molecule type" value="Genomic_DNA"/>
</dbReference>
<dbReference type="Proteomes" id="UP000018936">
    <property type="component" value="Unassembled WGS sequence"/>
</dbReference>
<feature type="non-terminal residue" evidence="4">
    <location>
        <position position="1"/>
    </location>
</feature>
<comment type="subcellular location">
    <subcellularLocation>
        <location evidence="2">Nucleus</location>
    </subcellularLocation>
</comment>
<evidence type="ECO:0000256" key="1">
    <source>
        <dbReference type="ARBA" id="ARBA00023242"/>
    </source>
</evidence>
<keyword evidence="1 2" id="KW-0539">Nucleus</keyword>
<dbReference type="Pfam" id="PF03366">
    <property type="entry name" value="YEATS"/>
    <property type="match status" value="1"/>
</dbReference>
<dbReference type="GO" id="GO:0045893">
    <property type="term" value="P:positive regulation of DNA-templated transcription"/>
    <property type="evidence" value="ECO:0007669"/>
    <property type="project" value="TreeGrafter"/>
</dbReference>
<dbReference type="PANTHER" id="PTHR47827">
    <property type="entry name" value="AHD DOMAIN-CONTAINING PROTEIN"/>
    <property type="match status" value="1"/>
</dbReference>
<proteinExistence type="predicted"/>
<feature type="domain" description="YEATS" evidence="3">
    <location>
        <begin position="1"/>
        <end position="90"/>
    </location>
</feature>
<feature type="non-terminal residue" evidence="4">
    <location>
        <position position="90"/>
    </location>
</feature>
<dbReference type="Gene3D" id="2.60.40.1970">
    <property type="entry name" value="YEATS domain"/>
    <property type="match status" value="1"/>
</dbReference>
<dbReference type="AlphaFoldDB" id="V8P0D5"/>
<evidence type="ECO:0000313" key="4">
    <source>
        <dbReference type="EMBL" id="ETE67646.1"/>
    </source>
</evidence>
<reference evidence="4 5" key="1">
    <citation type="journal article" date="2013" name="Proc. Natl. Acad. Sci. U.S.A.">
        <title>The king cobra genome reveals dynamic gene evolution and adaptation in the snake venom system.</title>
        <authorList>
            <person name="Vonk F.J."/>
            <person name="Casewell N.R."/>
            <person name="Henkel C.V."/>
            <person name="Heimberg A.M."/>
            <person name="Jansen H.J."/>
            <person name="McCleary R.J."/>
            <person name="Kerkkamp H.M."/>
            <person name="Vos R.A."/>
            <person name="Guerreiro I."/>
            <person name="Calvete J.J."/>
            <person name="Wuster W."/>
            <person name="Woods A.E."/>
            <person name="Logan J.M."/>
            <person name="Harrison R.A."/>
            <person name="Castoe T.A."/>
            <person name="de Koning A.P."/>
            <person name="Pollock D.D."/>
            <person name="Yandell M."/>
            <person name="Calderon D."/>
            <person name="Renjifo C."/>
            <person name="Currier R.B."/>
            <person name="Salgado D."/>
            <person name="Pla D."/>
            <person name="Sanz L."/>
            <person name="Hyder A.S."/>
            <person name="Ribeiro J.M."/>
            <person name="Arntzen J.W."/>
            <person name="van den Thillart G.E."/>
            <person name="Boetzer M."/>
            <person name="Pirovano W."/>
            <person name="Dirks R.P."/>
            <person name="Spaink H.P."/>
            <person name="Duboule D."/>
            <person name="McGlinn E."/>
            <person name="Kini R.M."/>
            <person name="Richardson M.K."/>
        </authorList>
    </citation>
    <scope>NUCLEOTIDE SEQUENCE</scope>
    <source>
        <tissue evidence="4">Blood</tissue>
    </source>
</reference>
<dbReference type="GO" id="GO:0008023">
    <property type="term" value="C:transcription elongation factor complex"/>
    <property type="evidence" value="ECO:0007669"/>
    <property type="project" value="TreeGrafter"/>
</dbReference>
<dbReference type="InterPro" id="IPR038704">
    <property type="entry name" value="YEAST_sf"/>
</dbReference>
<dbReference type="PANTHER" id="PTHR47827:SF5">
    <property type="entry name" value="PROTEIN AF-9"/>
    <property type="match status" value="1"/>
</dbReference>
<gene>
    <name evidence="4" type="ORF">L345_06565</name>
</gene>
<dbReference type="InterPro" id="IPR055129">
    <property type="entry name" value="YEATS_dom"/>
</dbReference>
<protein>
    <recommendedName>
        <fullName evidence="3">YEATS domain-containing protein</fullName>
    </recommendedName>
</protein>
<comment type="caution">
    <text evidence="4">The sequence shown here is derived from an EMBL/GenBank/DDBJ whole genome shotgun (WGS) entry which is preliminary data.</text>
</comment>